<evidence type="ECO:0000256" key="4">
    <source>
        <dbReference type="ARBA" id="ARBA00023163"/>
    </source>
</evidence>
<dbReference type="InterPro" id="IPR029016">
    <property type="entry name" value="GAF-like_dom_sf"/>
</dbReference>
<evidence type="ECO:0000259" key="5">
    <source>
        <dbReference type="PROSITE" id="PS50921"/>
    </source>
</evidence>
<dbReference type="Gene3D" id="1.10.10.10">
    <property type="entry name" value="Winged helix-like DNA-binding domain superfamily/Winged helix DNA-binding domain"/>
    <property type="match status" value="1"/>
</dbReference>
<evidence type="ECO:0000313" key="7">
    <source>
        <dbReference type="Proteomes" id="UP000317039"/>
    </source>
</evidence>
<organism evidence="6 7">
    <name type="scientific">Nocardia otitidiscaviarum</name>
    <dbReference type="NCBI Taxonomy" id="1823"/>
    <lineage>
        <taxon>Bacteria</taxon>
        <taxon>Bacillati</taxon>
        <taxon>Actinomycetota</taxon>
        <taxon>Actinomycetes</taxon>
        <taxon>Mycobacteriales</taxon>
        <taxon>Nocardiaceae</taxon>
        <taxon>Nocardia</taxon>
    </lineage>
</organism>
<keyword evidence="3" id="KW-0805">Transcription regulation</keyword>
<accession>A0A516NG70</accession>
<keyword evidence="2" id="KW-0418">Kinase</keyword>
<evidence type="ECO:0000256" key="3">
    <source>
        <dbReference type="ARBA" id="ARBA00023015"/>
    </source>
</evidence>
<dbReference type="SUPFAM" id="SSF52172">
    <property type="entry name" value="CheY-like"/>
    <property type="match status" value="1"/>
</dbReference>
<reference evidence="6 7" key="1">
    <citation type="submission" date="2019-07" db="EMBL/GenBank/DDBJ databases">
        <title>Complete Genome Sequence and Methylome Analysis of Nocardia otitidis-caviarum NEB252.</title>
        <authorList>
            <person name="Fomenkov A."/>
            <person name="Anton B.P."/>
            <person name="Vincze T."/>
            <person name="Roberts R.J."/>
        </authorList>
    </citation>
    <scope>NUCLEOTIDE SEQUENCE [LARGE SCALE GENOMIC DNA]</scope>
    <source>
        <strain evidence="6 7">NEB252</strain>
    </source>
</reference>
<dbReference type="InterPro" id="IPR005561">
    <property type="entry name" value="ANTAR"/>
</dbReference>
<dbReference type="PIRSF" id="PIRSF036625">
    <property type="entry name" value="GAF_ANTAR"/>
    <property type="match status" value="1"/>
</dbReference>
<proteinExistence type="predicted"/>
<dbReference type="InterPro" id="IPR036388">
    <property type="entry name" value="WH-like_DNA-bd_sf"/>
</dbReference>
<name>A0A516NG70_9NOCA</name>
<dbReference type="GO" id="GO:0003723">
    <property type="term" value="F:RNA binding"/>
    <property type="evidence" value="ECO:0007669"/>
    <property type="project" value="InterPro"/>
</dbReference>
<dbReference type="InterPro" id="IPR011006">
    <property type="entry name" value="CheY-like_superfamily"/>
</dbReference>
<dbReference type="Pfam" id="PF13185">
    <property type="entry name" value="GAF_2"/>
    <property type="match status" value="1"/>
</dbReference>
<dbReference type="SMART" id="SM01012">
    <property type="entry name" value="ANTAR"/>
    <property type="match status" value="1"/>
</dbReference>
<evidence type="ECO:0000256" key="2">
    <source>
        <dbReference type="ARBA" id="ARBA00022777"/>
    </source>
</evidence>
<feature type="domain" description="ANTAR" evidence="5">
    <location>
        <begin position="169"/>
        <end position="230"/>
    </location>
</feature>
<dbReference type="GO" id="GO:0016301">
    <property type="term" value="F:kinase activity"/>
    <property type="evidence" value="ECO:0007669"/>
    <property type="project" value="UniProtKB-KW"/>
</dbReference>
<dbReference type="RefSeq" id="WP_143979559.1">
    <property type="nucleotide sequence ID" value="NZ_CP041695.1"/>
</dbReference>
<dbReference type="KEGG" id="nod:FOH10_03200"/>
<gene>
    <name evidence="6" type="ORF">FOH10_03200</name>
</gene>
<dbReference type="InterPro" id="IPR003018">
    <property type="entry name" value="GAF"/>
</dbReference>
<dbReference type="InterPro" id="IPR012074">
    <property type="entry name" value="GAF_ANTAR"/>
</dbReference>
<dbReference type="PROSITE" id="PS50921">
    <property type="entry name" value="ANTAR"/>
    <property type="match status" value="1"/>
</dbReference>
<protein>
    <submittedName>
        <fullName evidence="6">GAF and ANTAR domain-containing protein</fullName>
    </submittedName>
</protein>
<evidence type="ECO:0000256" key="1">
    <source>
        <dbReference type="ARBA" id="ARBA00022679"/>
    </source>
</evidence>
<dbReference type="GeneID" id="80331405"/>
<evidence type="ECO:0000313" key="6">
    <source>
        <dbReference type="EMBL" id="QDP77904.1"/>
    </source>
</evidence>
<keyword evidence="4" id="KW-0804">Transcription</keyword>
<dbReference type="Pfam" id="PF03861">
    <property type="entry name" value="ANTAR"/>
    <property type="match status" value="1"/>
</dbReference>
<dbReference type="SUPFAM" id="SSF55781">
    <property type="entry name" value="GAF domain-like"/>
    <property type="match status" value="1"/>
</dbReference>
<keyword evidence="1" id="KW-0808">Transferase</keyword>
<dbReference type="AlphaFoldDB" id="A0A516NG70"/>
<dbReference type="EMBL" id="CP041695">
    <property type="protein sequence ID" value="QDP77904.1"/>
    <property type="molecule type" value="Genomic_DNA"/>
</dbReference>
<dbReference type="Proteomes" id="UP000317039">
    <property type="component" value="Chromosome"/>
</dbReference>
<sequence length="248" mass="26798">MASRESKLLTALVRMADSLVEGYDPIEIAQQLVDVIVEVLPVDTAGSMLADHRGRLHVLASTSEATRLLELFQIQSDAGPCLTAYQEGVPVLVPDLGAQRERWPAFADRARAEGWASVYALPMRLRTDRIGAINLFASPRTGQVGTADITAAQSLADVATIGILHARTLADSVSVSAQLQRALNSRVVIEQAKGMLAEQGHVTLDAAFAALRTYARNTNTRILDLAMAVIDYRVDMTTIITHRPGQAQ</sequence>
<dbReference type="Gene3D" id="3.30.450.40">
    <property type="match status" value="1"/>
</dbReference>